<gene>
    <name evidence="2" type="ORF">pdul_cds_956</name>
</gene>
<dbReference type="GeneID" id="16513151"/>
<evidence type="ECO:0000313" key="3">
    <source>
        <dbReference type="Proteomes" id="UP000201566"/>
    </source>
</evidence>
<feature type="transmembrane region" description="Helical" evidence="1">
    <location>
        <begin position="64"/>
        <end position="85"/>
    </location>
</feature>
<accession>S4VSC7</accession>
<protein>
    <submittedName>
        <fullName evidence="2">Uncharacterized protein</fullName>
    </submittedName>
</protein>
<organism evidence="2 3">
    <name type="scientific">Pandoravirus dulcis</name>
    <dbReference type="NCBI Taxonomy" id="1349409"/>
    <lineage>
        <taxon>Viruses</taxon>
        <taxon>Pandoravirus</taxon>
    </lineage>
</organism>
<evidence type="ECO:0000313" key="2">
    <source>
        <dbReference type="EMBL" id="AGO83207.2"/>
    </source>
</evidence>
<keyword evidence="1" id="KW-0812">Transmembrane</keyword>
<sequence length="104" mass="10549">MRSLDAVRPRSCPPEWVWMAALTATAATLGVGTWLALVMAGATAAAKAAPIECRPCAEVASTPTSLFLLGAVVGFAACALAAPLCDARRDVHTEGIVRVATAAA</sequence>
<dbReference type="KEGG" id="vg:16513151"/>
<dbReference type="Proteomes" id="UP000201566">
    <property type="component" value="Segment"/>
</dbReference>
<keyword evidence="1" id="KW-0472">Membrane</keyword>
<proteinExistence type="predicted"/>
<keyword evidence="1" id="KW-1133">Transmembrane helix</keyword>
<evidence type="ECO:0000256" key="1">
    <source>
        <dbReference type="SAM" id="Phobius"/>
    </source>
</evidence>
<reference evidence="2 3" key="1">
    <citation type="journal article" date="2013" name="Science">
        <title>Pandoraviruses: amoeba viruses with genomes up to 2.5 Mb reaching that of parasitic eukaryotes.</title>
        <authorList>
            <person name="Philippe N."/>
            <person name="Legendre M."/>
            <person name="Doutre G."/>
            <person name="Coute Y."/>
            <person name="Poirot O."/>
            <person name="Lescot M."/>
            <person name="Arslan D."/>
            <person name="Seltzer V."/>
            <person name="Bertaux L."/>
            <person name="Bruley C."/>
            <person name="Garin J."/>
            <person name="Claverie J.M."/>
            <person name="Abergel C."/>
        </authorList>
    </citation>
    <scope>NUCLEOTIDE SEQUENCE [LARGE SCALE GENOMIC DNA]</scope>
    <source>
        <strain evidence="2">Melbourne</strain>
    </source>
</reference>
<name>S4VSC7_9VIRU</name>
<dbReference type="EMBL" id="KC977570">
    <property type="protein sequence ID" value="AGO83207.2"/>
    <property type="molecule type" value="Genomic_DNA"/>
</dbReference>
<dbReference type="RefSeq" id="YP_008319876.2">
    <property type="nucleotide sequence ID" value="NC_021858.1"/>
</dbReference>